<evidence type="ECO:0000256" key="1">
    <source>
        <dbReference type="SAM" id="Phobius"/>
    </source>
</evidence>
<name>A0A9D1YVE5_9MICO</name>
<keyword evidence="1" id="KW-1133">Transmembrane helix</keyword>
<dbReference type="AlphaFoldDB" id="A0A9D1YVE5"/>
<dbReference type="EMBL" id="DXDC01000288">
    <property type="protein sequence ID" value="HIY66487.1"/>
    <property type="molecule type" value="Genomic_DNA"/>
</dbReference>
<reference evidence="2" key="1">
    <citation type="journal article" date="2021" name="PeerJ">
        <title>Extensive microbial diversity within the chicken gut microbiome revealed by metagenomics and culture.</title>
        <authorList>
            <person name="Gilroy R."/>
            <person name="Ravi A."/>
            <person name="Getino M."/>
            <person name="Pursley I."/>
            <person name="Horton D.L."/>
            <person name="Alikhan N.F."/>
            <person name="Baker D."/>
            <person name="Gharbi K."/>
            <person name="Hall N."/>
            <person name="Watson M."/>
            <person name="Adriaenssens E.M."/>
            <person name="Foster-Nyarko E."/>
            <person name="Jarju S."/>
            <person name="Secka A."/>
            <person name="Antonio M."/>
            <person name="Oren A."/>
            <person name="Chaudhuri R.R."/>
            <person name="La Ragione R."/>
            <person name="Hildebrand F."/>
            <person name="Pallen M.J."/>
        </authorList>
    </citation>
    <scope>NUCLEOTIDE SEQUENCE</scope>
    <source>
        <strain evidence="2">ChiGjej1B1-98</strain>
    </source>
</reference>
<dbReference type="InterPro" id="IPR009693">
    <property type="entry name" value="Glucitol_operon_activator"/>
</dbReference>
<dbReference type="Proteomes" id="UP000824005">
    <property type="component" value="Unassembled WGS sequence"/>
</dbReference>
<keyword evidence="1" id="KW-0472">Membrane</keyword>
<evidence type="ECO:0000313" key="3">
    <source>
        <dbReference type="Proteomes" id="UP000824005"/>
    </source>
</evidence>
<evidence type="ECO:0000313" key="2">
    <source>
        <dbReference type="EMBL" id="HIY66487.1"/>
    </source>
</evidence>
<accession>A0A9D1YVE5</accession>
<keyword evidence="1" id="KW-0812">Transmembrane</keyword>
<feature type="transmembrane region" description="Helical" evidence="1">
    <location>
        <begin position="6"/>
        <end position="24"/>
    </location>
</feature>
<sequence>MDWGFALILIGALGLVGLTSVFQYRRMLADIESMRVAHADRKGAFLVSGRHKGFIRGAVVALVIDGHDERIVEARAMRGISALSRLRRRESLEGNLGSVAFRESDAAVIKAVEAAEAEFRRLQAQRKRAPRKRG</sequence>
<comment type="caution">
    <text evidence="2">The sequence shown here is derived from an EMBL/GenBank/DDBJ whole genome shotgun (WGS) entry which is preliminary data.</text>
</comment>
<reference evidence="2" key="2">
    <citation type="submission" date="2021-04" db="EMBL/GenBank/DDBJ databases">
        <authorList>
            <person name="Gilroy R."/>
        </authorList>
    </citation>
    <scope>NUCLEOTIDE SEQUENCE</scope>
    <source>
        <strain evidence="2">ChiGjej1B1-98</strain>
    </source>
</reference>
<proteinExistence type="predicted"/>
<dbReference type="Pfam" id="PF06923">
    <property type="entry name" value="GutM"/>
    <property type="match status" value="1"/>
</dbReference>
<protein>
    <submittedName>
        <fullName evidence="2">Transcriptional regulator GutM</fullName>
    </submittedName>
</protein>
<organism evidence="2 3">
    <name type="scientific">Candidatus Agrococcus pullicola</name>
    <dbReference type="NCBI Taxonomy" id="2838429"/>
    <lineage>
        <taxon>Bacteria</taxon>
        <taxon>Bacillati</taxon>
        <taxon>Actinomycetota</taxon>
        <taxon>Actinomycetes</taxon>
        <taxon>Micrococcales</taxon>
        <taxon>Microbacteriaceae</taxon>
        <taxon>Agrococcus</taxon>
    </lineage>
</organism>
<gene>
    <name evidence="2" type="ORF">H9830_09450</name>
</gene>